<dbReference type="Pfam" id="PF07651">
    <property type="entry name" value="ANTH"/>
    <property type="match status" value="1"/>
</dbReference>
<dbReference type="EMBL" id="CM000851">
    <property type="protein sequence ID" value="KRG97531.1"/>
    <property type="molecule type" value="Genomic_DNA"/>
</dbReference>
<dbReference type="Gene3D" id="1.25.40.90">
    <property type="match status" value="1"/>
</dbReference>
<evidence type="ECO:0000256" key="2">
    <source>
        <dbReference type="ARBA" id="ARBA00004555"/>
    </source>
</evidence>
<dbReference type="PaxDb" id="3847-GLYMA18G01750.1"/>
<evidence type="ECO:0000256" key="5">
    <source>
        <dbReference type="ARBA" id="ARBA00023034"/>
    </source>
</evidence>
<dbReference type="GO" id="GO:0048268">
    <property type="term" value="P:clathrin coat assembly"/>
    <property type="evidence" value="ECO:0007669"/>
    <property type="project" value="InterPro"/>
</dbReference>
<dbReference type="GO" id="GO:0032050">
    <property type="term" value="F:clathrin heavy chain binding"/>
    <property type="evidence" value="ECO:0000318"/>
    <property type="project" value="GO_Central"/>
</dbReference>
<dbReference type="PROSITE" id="PS50942">
    <property type="entry name" value="ENTH"/>
    <property type="match status" value="1"/>
</dbReference>
<dbReference type="SMR" id="I1MYN3"/>
<protein>
    <recommendedName>
        <fullName evidence="9">ENTH domain-containing protein</fullName>
    </recommendedName>
</protein>
<dbReference type="PANTHER" id="PTHR22951:SF76">
    <property type="entry name" value="OS09G0468150 PROTEIN"/>
    <property type="match status" value="1"/>
</dbReference>
<keyword evidence="12" id="KW-1185">Reference proteome</keyword>
<evidence type="ECO:0000256" key="7">
    <source>
        <dbReference type="ARBA" id="ARBA00023176"/>
    </source>
</evidence>
<dbReference type="GO" id="GO:0072583">
    <property type="term" value="P:clathrin-dependent endocytosis"/>
    <property type="evidence" value="ECO:0000318"/>
    <property type="project" value="GO_Central"/>
</dbReference>
<name>I1MYN3_SOYBN</name>
<dbReference type="CDD" id="cd16987">
    <property type="entry name" value="ANTH_N_AP180_plant"/>
    <property type="match status" value="1"/>
</dbReference>
<dbReference type="HOGENOM" id="CLU_073451_0_0_1"/>
<dbReference type="GO" id="GO:0030136">
    <property type="term" value="C:clathrin-coated vesicle"/>
    <property type="evidence" value="ECO:0000318"/>
    <property type="project" value="GO_Central"/>
</dbReference>
<dbReference type="GO" id="GO:0005905">
    <property type="term" value="C:clathrin-coated pit"/>
    <property type="evidence" value="ECO:0000318"/>
    <property type="project" value="GO_Central"/>
</dbReference>
<dbReference type="SMART" id="SM00273">
    <property type="entry name" value="ENTH"/>
    <property type="match status" value="1"/>
</dbReference>
<keyword evidence="8" id="KW-0968">Cytoplasmic vesicle</keyword>
<organism evidence="10">
    <name type="scientific">Glycine max</name>
    <name type="common">Soybean</name>
    <name type="synonym">Glycine hispida</name>
    <dbReference type="NCBI Taxonomy" id="3847"/>
    <lineage>
        <taxon>Eukaryota</taxon>
        <taxon>Viridiplantae</taxon>
        <taxon>Streptophyta</taxon>
        <taxon>Embryophyta</taxon>
        <taxon>Tracheophyta</taxon>
        <taxon>Spermatophyta</taxon>
        <taxon>Magnoliopsida</taxon>
        <taxon>eudicotyledons</taxon>
        <taxon>Gunneridae</taxon>
        <taxon>Pentapetalae</taxon>
        <taxon>rosids</taxon>
        <taxon>fabids</taxon>
        <taxon>Fabales</taxon>
        <taxon>Fabaceae</taxon>
        <taxon>Papilionoideae</taxon>
        <taxon>50 kb inversion clade</taxon>
        <taxon>NPAAA clade</taxon>
        <taxon>indigoferoid/millettioid clade</taxon>
        <taxon>Phaseoleae</taxon>
        <taxon>Glycine</taxon>
        <taxon>Glycine subgen. Soja</taxon>
    </lineage>
</organism>
<dbReference type="KEGG" id="gmx:100808393"/>
<reference evidence="10 11" key="1">
    <citation type="journal article" date="2010" name="Nature">
        <title>Genome sequence of the palaeopolyploid soybean.</title>
        <authorList>
            <person name="Schmutz J."/>
            <person name="Cannon S.B."/>
            <person name="Schlueter J."/>
            <person name="Ma J."/>
            <person name="Mitros T."/>
            <person name="Nelson W."/>
            <person name="Hyten D.L."/>
            <person name="Song Q."/>
            <person name="Thelen J.J."/>
            <person name="Cheng J."/>
            <person name="Xu D."/>
            <person name="Hellsten U."/>
            <person name="May G.D."/>
            <person name="Yu Y."/>
            <person name="Sakurai T."/>
            <person name="Umezawa T."/>
            <person name="Bhattacharyya M.K."/>
            <person name="Sandhu D."/>
            <person name="Valliyodan B."/>
            <person name="Lindquist E."/>
            <person name="Peto M."/>
            <person name="Grant D."/>
            <person name="Shu S."/>
            <person name="Goodstein D."/>
            <person name="Barry K."/>
            <person name="Futrell-Griggs M."/>
            <person name="Abernathy B."/>
            <person name="Du J."/>
            <person name="Tian Z."/>
            <person name="Zhu L."/>
            <person name="Gill N."/>
            <person name="Joshi T."/>
            <person name="Libault M."/>
            <person name="Sethuraman A."/>
            <person name="Zhang X.-C."/>
            <person name="Shinozaki K."/>
            <person name="Nguyen H.T."/>
            <person name="Wing R.A."/>
            <person name="Cregan P."/>
            <person name="Specht J."/>
            <person name="Grimwood J."/>
            <person name="Rokhsar D."/>
            <person name="Stacey G."/>
            <person name="Shoemaker R.C."/>
            <person name="Jackson S.A."/>
        </authorList>
    </citation>
    <scope>NUCLEOTIDE SEQUENCE [LARGE SCALE GENOMIC DNA]</scope>
    <source>
        <strain evidence="11">cv. Williams 82</strain>
        <tissue evidence="10">Callus</tissue>
    </source>
</reference>
<dbReference type="SUPFAM" id="SSF48464">
    <property type="entry name" value="ENTH/VHS domain"/>
    <property type="match status" value="1"/>
</dbReference>
<dbReference type="STRING" id="3847.I1MYN3"/>
<dbReference type="GO" id="GO:0006900">
    <property type="term" value="P:vesicle budding from membrane"/>
    <property type="evidence" value="ECO:0000318"/>
    <property type="project" value="GO_Central"/>
</dbReference>
<dbReference type="AlphaFoldDB" id="I1MYN3"/>
<reference evidence="11" key="2">
    <citation type="submission" date="2018-02" db="UniProtKB">
        <authorList>
            <consortium name="EnsemblPlants"/>
        </authorList>
    </citation>
    <scope>IDENTIFICATION</scope>
    <source>
        <strain evidence="11">Williams 82</strain>
    </source>
</reference>
<comment type="subcellular location">
    <subcellularLocation>
        <location evidence="1">Cytoplasmic vesicle</location>
        <location evidence="1">Clathrin-coated vesicle</location>
    </subcellularLocation>
    <subcellularLocation>
        <location evidence="2">Golgi apparatus</location>
    </subcellularLocation>
    <subcellularLocation>
        <location evidence="3">Membrane</location>
        <location evidence="3">Clathrin-coated pit</location>
    </subcellularLocation>
</comment>
<dbReference type="Proteomes" id="UP000008827">
    <property type="component" value="Chromosome 18"/>
</dbReference>
<evidence type="ECO:0000256" key="4">
    <source>
        <dbReference type="ARBA" id="ARBA00022583"/>
    </source>
</evidence>
<evidence type="ECO:0000259" key="9">
    <source>
        <dbReference type="PROSITE" id="PS50942"/>
    </source>
</evidence>
<dbReference type="GO" id="GO:0005794">
    <property type="term" value="C:Golgi apparatus"/>
    <property type="evidence" value="ECO:0007669"/>
    <property type="project" value="UniProtKB-SubCell"/>
</dbReference>
<sequence length="320" mass="35963">MTKLKELIGIMKDKASQGKAAILSKRATLSLLRATSHDSYAPPTCDHISMLLSSGDGSRATSSAAVHLLTHRLQTTQSSAVALKCLIVVHHVIKRGSFIMRDQLPYSGGGRNYLNLSKFRDKSNPVCWELSSWVRWYAKHVEQLLWASRIVGFLPTEKERVSGLTNGELLRETEALLTVLEGIGNIPDAASMEENKLVSEIATLVEEDGVATLSEVFVRVNEFRERLAMGCLGFGEVVELVYVLNRLDRCKEILVMVVITEKQRLWDLVRELKVKVEKMEVYREEGKRTLTTHRATKSDRFALTFVNSVDLGRFPSARFL</sequence>
<dbReference type="InterPro" id="IPR013809">
    <property type="entry name" value="ENTH"/>
</dbReference>
<keyword evidence="4" id="KW-0254">Endocytosis</keyword>
<keyword evidence="6" id="KW-0472">Membrane</keyword>
<dbReference type="InterPro" id="IPR008942">
    <property type="entry name" value="ENTH_VHS"/>
</dbReference>
<accession>I1MYN3</accession>
<dbReference type="GO" id="GO:0000149">
    <property type="term" value="F:SNARE binding"/>
    <property type="evidence" value="ECO:0000318"/>
    <property type="project" value="GO_Central"/>
</dbReference>
<proteinExistence type="predicted"/>
<evidence type="ECO:0000256" key="3">
    <source>
        <dbReference type="ARBA" id="ARBA00004600"/>
    </source>
</evidence>
<feature type="domain" description="ENTH" evidence="9">
    <location>
        <begin position="19"/>
        <end position="155"/>
    </location>
</feature>
<evidence type="ECO:0000256" key="1">
    <source>
        <dbReference type="ARBA" id="ARBA00004132"/>
    </source>
</evidence>
<evidence type="ECO:0000313" key="11">
    <source>
        <dbReference type="EnsemblPlants" id="KRG97531"/>
    </source>
</evidence>
<dbReference type="Gramene" id="KRG97531">
    <property type="protein sequence ID" value="KRG97531"/>
    <property type="gene ID" value="GLYMA_18G014200"/>
</dbReference>
<evidence type="ECO:0000313" key="10">
    <source>
        <dbReference type="EMBL" id="KRG97531.1"/>
    </source>
</evidence>
<dbReference type="GO" id="GO:0005546">
    <property type="term" value="F:phosphatidylinositol-4,5-bisphosphate binding"/>
    <property type="evidence" value="ECO:0000318"/>
    <property type="project" value="GO_Central"/>
</dbReference>
<gene>
    <name evidence="11" type="primary">LOC100808393</name>
    <name evidence="10" type="ORF">GLYMA_18G014200</name>
</gene>
<dbReference type="InterPro" id="IPR011417">
    <property type="entry name" value="ANTH_dom"/>
</dbReference>
<dbReference type="InterPro" id="IPR048050">
    <property type="entry name" value="ANTH_N_plant"/>
</dbReference>
<dbReference type="GO" id="GO:0005545">
    <property type="term" value="F:1-phosphatidylinositol binding"/>
    <property type="evidence" value="ECO:0000318"/>
    <property type="project" value="GO_Central"/>
</dbReference>
<dbReference type="RefSeq" id="XP_003552807.1">
    <property type="nucleotide sequence ID" value="XM_003552759.4"/>
</dbReference>
<keyword evidence="5" id="KW-0333">Golgi apparatus</keyword>
<dbReference type="PANTHER" id="PTHR22951">
    <property type="entry name" value="CLATHRIN ASSEMBLY PROTEIN"/>
    <property type="match status" value="1"/>
</dbReference>
<dbReference type="eggNOG" id="KOG0251">
    <property type="taxonomic scope" value="Eukaryota"/>
</dbReference>
<dbReference type="FunFam" id="1.25.40.90:FF:000035">
    <property type="entry name" value="Putative clathrin assembly protein At4g40080"/>
    <property type="match status" value="1"/>
</dbReference>
<evidence type="ECO:0000313" key="12">
    <source>
        <dbReference type="Proteomes" id="UP000008827"/>
    </source>
</evidence>
<dbReference type="OrthoDB" id="44015at2759"/>
<dbReference type="InterPro" id="IPR045192">
    <property type="entry name" value="AP180-like"/>
</dbReference>
<keyword evidence="7" id="KW-0168">Coated pit</keyword>
<reference evidence="10" key="3">
    <citation type="submission" date="2018-07" db="EMBL/GenBank/DDBJ databases">
        <title>WGS assembly of Glycine max.</title>
        <authorList>
            <person name="Schmutz J."/>
            <person name="Cannon S."/>
            <person name="Schlueter J."/>
            <person name="Ma J."/>
            <person name="Mitros T."/>
            <person name="Nelson W."/>
            <person name="Hyten D."/>
            <person name="Song Q."/>
            <person name="Thelen J."/>
            <person name="Cheng J."/>
            <person name="Xu D."/>
            <person name="Hellsten U."/>
            <person name="May G."/>
            <person name="Yu Y."/>
            <person name="Sakurai T."/>
            <person name="Umezawa T."/>
            <person name="Bhattacharyya M."/>
            <person name="Sandhu D."/>
            <person name="Valliyodan B."/>
            <person name="Lindquist E."/>
            <person name="Peto M."/>
            <person name="Grant D."/>
            <person name="Shu S."/>
            <person name="Goodstein D."/>
            <person name="Barry K."/>
            <person name="Futrell-Griggs M."/>
            <person name="Abernathy B."/>
            <person name="Du J."/>
            <person name="Tian Z."/>
            <person name="Zhu L."/>
            <person name="Gill N."/>
            <person name="Joshi T."/>
            <person name="Libault M."/>
            <person name="Sethuraman A."/>
            <person name="Zhang X."/>
            <person name="Shinozaki K."/>
            <person name="Nguyen H."/>
            <person name="Wing R."/>
            <person name="Cregan P."/>
            <person name="Specht J."/>
            <person name="Grimwood J."/>
            <person name="Rokhsar D."/>
            <person name="Stacey G."/>
            <person name="Shoemaker R."/>
            <person name="Jackson S."/>
        </authorList>
    </citation>
    <scope>NUCLEOTIDE SEQUENCE</scope>
    <source>
        <tissue evidence="10">Callus</tissue>
    </source>
</reference>
<evidence type="ECO:0000256" key="8">
    <source>
        <dbReference type="ARBA" id="ARBA00023329"/>
    </source>
</evidence>
<dbReference type="GeneID" id="100808393"/>
<evidence type="ECO:0000256" key="6">
    <source>
        <dbReference type="ARBA" id="ARBA00023136"/>
    </source>
</evidence>
<dbReference type="EnsemblPlants" id="KRG97531">
    <property type="protein sequence ID" value="KRG97531"/>
    <property type="gene ID" value="GLYMA_18G014200"/>
</dbReference>